<dbReference type="AlphaFoldDB" id="A0A7J5C0F1"/>
<sequence length="441" mass="47768">MAPTPVSKRLRPTSRAWGLVVVGAILLIAAYLLGRAELLVLGAFLVLMPIGTFLLRLAFRPRIVVDRSIFPRTIAVGDRVRVVSEIRNRSVIALEPVSYVDLTPGAARRSVAGVLPAIASRWHPNERKRLRRIAYGIDSMRRGVHEFGPLYFDNSDGLGLTRRVMQVGEPEEVEVWPRVHDVSALELPATRAGGEVETGIASSGDADDVLTRDYRRGDALRRVHWRATARAGDLRVRQEEHHAEVSSLVVLDTSASPADEAERAPATIFDVMDAASPTAGAKVDAAFEQAVSVAASVMAHLHGLGYEVELFETNEDTDGETGHRVASADPLGPVMRRLMRTEPDGHPAVGHRPESMGELVTRAERLGRAPIVAVHRGLDGEALRSLQSLGFIGNPAIAVLVSDRAPSASVRAGFAANGWQVVTMRASAPDPWRTARVEVRA</sequence>
<accession>A0A7J5C0F1</accession>
<organism evidence="3 4">
    <name type="scientific">Pseudoclavibacter chungangensis</name>
    <dbReference type="NCBI Taxonomy" id="587635"/>
    <lineage>
        <taxon>Bacteria</taxon>
        <taxon>Bacillati</taxon>
        <taxon>Actinomycetota</taxon>
        <taxon>Actinomycetes</taxon>
        <taxon>Micrococcales</taxon>
        <taxon>Microbacteriaceae</taxon>
        <taxon>Pseudoclavibacter</taxon>
    </lineage>
</organism>
<feature type="transmembrane region" description="Helical" evidence="1">
    <location>
        <begin position="39"/>
        <end position="59"/>
    </location>
</feature>
<keyword evidence="4" id="KW-1185">Reference proteome</keyword>
<name>A0A7J5C0F1_9MICO</name>
<dbReference type="Pfam" id="PF01882">
    <property type="entry name" value="DUF58"/>
    <property type="match status" value="1"/>
</dbReference>
<dbReference type="Proteomes" id="UP000467240">
    <property type="component" value="Unassembled WGS sequence"/>
</dbReference>
<keyword evidence="1" id="KW-1133">Transmembrane helix</keyword>
<protein>
    <submittedName>
        <fullName evidence="3">DUF58 domain-containing protein</fullName>
    </submittedName>
</protein>
<proteinExistence type="predicted"/>
<dbReference type="PANTHER" id="PTHR34351">
    <property type="entry name" value="SLR1927 PROTEIN-RELATED"/>
    <property type="match status" value="1"/>
</dbReference>
<keyword evidence="1" id="KW-0472">Membrane</keyword>
<dbReference type="OrthoDB" id="9812729at2"/>
<dbReference type="InterPro" id="IPR002881">
    <property type="entry name" value="DUF58"/>
</dbReference>
<evidence type="ECO:0000256" key="1">
    <source>
        <dbReference type="SAM" id="Phobius"/>
    </source>
</evidence>
<feature type="transmembrane region" description="Helical" evidence="1">
    <location>
        <begin position="16"/>
        <end position="33"/>
    </location>
</feature>
<dbReference type="RefSeq" id="WP_158039799.1">
    <property type="nucleotide sequence ID" value="NZ_JACCFV010000001.1"/>
</dbReference>
<dbReference type="EMBL" id="WBJZ01000005">
    <property type="protein sequence ID" value="KAB1659634.1"/>
    <property type="molecule type" value="Genomic_DNA"/>
</dbReference>
<evidence type="ECO:0000313" key="4">
    <source>
        <dbReference type="Proteomes" id="UP000467240"/>
    </source>
</evidence>
<gene>
    <name evidence="3" type="ORF">F8O01_05070</name>
</gene>
<comment type="caution">
    <text evidence="3">The sequence shown here is derived from an EMBL/GenBank/DDBJ whole genome shotgun (WGS) entry which is preliminary data.</text>
</comment>
<reference evidence="3 4" key="1">
    <citation type="submission" date="2019-09" db="EMBL/GenBank/DDBJ databases">
        <title>Phylogeny of genus Pseudoclavibacter and closely related genus.</title>
        <authorList>
            <person name="Li Y."/>
        </authorList>
    </citation>
    <scope>NUCLEOTIDE SEQUENCE [LARGE SCALE GENOMIC DNA]</scope>
    <source>
        <strain evidence="3 4">DSM 23821</strain>
    </source>
</reference>
<dbReference type="PANTHER" id="PTHR34351:SF1">
    <property type="entry name" value="SLR1927 PROTEIN"/>
    <property type="match status" value="1"/>
</dbReference>
<evidence type="ECO:0000259" key="2">
    <source>
        <dbReference type="Pfam" id="PF01882"/>
    </source>
</evidence>
<feature type="domain" description="DUF58" evidence="2">
    <location>
        <begin position="211"/>
        <end position="257"/>
    </location>
</feature>
<evidence type="ECO:0000313" key="3">
    <source>
        <dbReference type="EMBL" id="KAB1659634.1"/>
    </source>
</evidence>
<keyword evidence="1" id="KW-0812">Transmembrane</keyword>